<name>A0AAV4VN26_CAEEX</name>
<dbReference type="EMBL" id="BPLR01014858">
    <property type="protein sequence ID" value="GIY71767.1"/>
    <property type="molecule type" value="Genomic_DNA"/>
</dbReference>
<accession>A0AAV4VN26</accession>
<evidence type="ECO:0000313" key="1">
    <source>
        <dbReference type="EMBL" id="GIY71767.1"/>
    </source>
</evidence>
<proteinExistence type="predicted"/>
<comment type="caution">
    <text evidence="1">The sequence shown here is derived from an EMBL/GenBank/DDBJ whole genome shotgun (WGS) entry which is preliminary data.</text>
</comment>
<dbReference type="Proteomes" id="UP001054945">
    <property type="component" value="Unassembled WGS sequence"/>
</dbReference>
<dbReference type="AlphaFoldDB" id="A0AAV4VN26"/>
<evidence type="ECO:0000313" key="2">
    <source>
        <dbReference type="Proteomes" id="UP001054945"/>
    </source>
</evidence>
<organism evidence="1 2">
    <name type="scientific">Caerostris extrusa</name>
    <name type="common">Bark spider</name>
    <name type="synonym">Caerostris bankana</name>
    <dbReference type="NCBI Taxonomy" id="172846"/>
    <lineage>
        <taxon>Eukaryota</taxon>
        <taxon>Metazoa</taxon>
        <taxon>Ecdysozoa</taxon>
        <taxon>Arthropoda</taxon>
        <taxon>Chelicerata</taxon>
        <taxon>Arachnida</taxon>
        <taxon>Araneae</taxon>
        <taxon>Araneomorphae</taxon>
        <taxon>Entelegynae</taxon>
        <taxon>Araneoidea</taxon>
        <taxon>Araneidae</taxon>
        <taxon>Caerostris</taxon>
    </lineage>
</organism>
<gene>
    <name evidence="1" type="ORF">CEXT_772231</name>
</gene>
<keyword evidence="2" id="KW-1185">Reference proteome</keyword>
<protein>
    <submittedName>
        <fullName evidence="1">Uncharacterized protein</fullName>
    </submittedName>
</protein>
<reference evidence="1 2" key="1">
    <citation type="submission" date="2021-06" db="EMBL/GenBank/DDBJ databases">
        <title>Caerostris extrusa draft genome.</title>
        <authorList>
            <person name="Kono N."/>
            <person name="Arakawa K."/>
        </authorList>
    </citation>
    <scope>NUCLEOTIDE SEQUENCE [LARGE SCALE GENOMIC DNA]</scope>
</reference>
<sequence length="194" mass="22063">MLAITLDADRCSGNSLLRHSSFFTHNICDEDGFDYTIQVYIFALGLKFMEFGIGSKAFMLRKSQNRTYFVYPKRLTQIVRSRKARHLTPSHAPMSKETGKVNEELRGANEKFELEKESMHAIFHTLFKLSTWTWCRRFAAPGGVHDQALGAPVSSLHSSENDQFPSLARGSKNVKRVVKRQNARSFLLPLSHLG</sequence>